<dbReference type="NCBIfam" id="TIGR00848">
    <property type="entry name" value="fruA"/>
    <property type="match status" value="1"/>
</dbReference>
<keyword evidence="8" id="KW-1185">Reference proteome</keyword>
<keyword evidence="3" id="KW-0762">Sugar transport</keyword>
<organism evidence="7 8">
    <name type="scientific">Enterococcus hulanensis</name>
    <dbReference type="NCBI Taxonomy" id="2559929"/>
    <lineage>
        <taxon>Bacteria</taxon>
        <taxon>Bacillati</taxon>
        <taxon>Bacillota</taxon>
        <taxon>Bacilli</taxon>
        <taxon>Lactobacillales</taxon>
        <taxon>Enterococcaceae</taxon>
        <taxon>Enterococcus</taxon>
    </lineage>
</organism>
<dbReference type="EC" id="2.7.1.202" evidence="7"/>
<dbReference type="EMBL" id="JARPYI010000001">
    <property type="protein sequence ID" value="MDT2598918.1"/>
    <property type="molecule type" value="Genomic_DNA"/>
</dbReference>
<dbReference type="InterPro" id="IPR051541">
    <property type="entry name" value="PTS_SugarTrans_NitroReg"/>
</dbReference>
<dbReference type="InterPro" id="IPR016152">
    <property type="entry name" value="PTrfase/Anion_transptr"/>
</dbReference>
<dbReference type="Gene3D" id="3.40.930.10">
    <property type="entry name" value="Mannitol-specific EII, Chain A"/>
    <property type="match status" value="1"/>
</dbReference>
<keyword evidence="4 7" id="KW-0808">Transferase</keyword>
<dbReference type="PANTHER" id="PTHR47738">
    <property type="entry name" value="PTS SYSTEM FRUCTOSE-LIKE EIIA COMPONENT-RELATED"/>
    <property type="match status" value="1"/>
</dbReference>
<evidence type="ECO:0000259" key="6">
    <source>
        <dbReference type="PROSITE" id="PS51094"/>
    </source>
</evidence>
<dbReference type="RefSeq" id="WP_311820913.1">
    <property type="nucleotide sequence ID" value="NZ_JARPYF010000001.1"/>
</dbReference>
<dbReference type="GO" id="GO:0016740">
    <property type="term" value="F:transferase activity"/>
    <property type="evidence" value="ECO:0007669"/>
    <property type="project" value="UniProtKB-KW"/>
</dbReference>
<dbReference type="PROSITE" id="PS51094">
    <property type="entry name" value="PTS_EIIA_TYPE_2"/>
    <property type="match status" value="1"/>
</dbReference>
<evidence type="ECO:0000313" key="8">
    <source>
        <dbReference type="Proteomes" id="UP001252875"/>
    </source>
</evidence>
<dbReference type="InterPro" id="IPR004715">
    <property type="entry name" value="PTS_IIA_fruc"/>
</dbReference>
<dbReference type="CDD" id="cd00211">
    <property type="entry name" value="PTS_IIA_fru"/>
    <property type="match status" value="1"/>
</dbReference>
<accession>A0ABU3EVL9</accession>
<dbReference type="Pfam" id="PF00359">
    <property type="entry name" value="PTS_EIIA_2"/>
    <property type="match status" value="1"/>
</dbReference>
<keyword evidence="1" id="KW-0813">Transport</keyword>
<dbReference type="SUPFAM" id="SSF55804">
    <property type="entry name" value="Phoshotransferase/anion transport protein"/>
    <property type="match status" value="1"/>
</dbReference>
<evidence type="ECO:0000313" key="7">
    <source>
        <dbReference type="EMBL" id="MDT2598918.1"/>
    </source>
</evidence>
<evidence type="ECO:0000256" key="5">
    <source>
        <dbReference type="ARBA" id="ARBA00022683"/>
    </source>
</evidence>
<evidence type="ECO:0000256" key="2">
    <source>
        <dbReference type="ARBA" id="ARBA00022553"/>
    </source>
</evidence>
<feature type="domain" description="PTS EIIA type-2" evidence="6">
    <location>
        <begin position="5"/>
        <end position="148"/>
    </location>
</feature>
<evidence type="ECO:0000256" key="1">
    <source>
        <dbReference type="ARBA" id="ARBA00022448"/>
    </source>
</evidence>
<dbReference type="InterPro" id="IPR002178">
    <property type="entry name" value="PTS_EIIA_type-2_dom"/>
</dbReference>
<sequence length="148" mass="16043">MKVLEVLHTDRVDLALEAKSKEETIKKMASLFAKGALLTDEQAFVSAVLEREVHSTTGVGNGIAIPHGKSTAVKEPAIAFARLTEEVEWQSLDEKPVSLVVMLAIPDSEQGNTHLSILSEIAIKLMDEEVITKLNEAKNAAEIVEILG</sequence>
<gene>
    <name evidence="7" type="ORF">P7D85_03975</name>
</gene>
<reference evidence="7 8" key="1">
    <citation type="submission" date="2023-03" db="EMBL/GenBank/DDBJ databases">
        <authorList>
            <person name="Shen W."/>
            <person name="Cai J."/>
        </authorList>
    </citation>
    <scope>NUCLEOTIDE SEQUENCE [LARGE SCALE GENOMIC DNA]</scope>
    <source>
        <strain evidence="7 8">D6-4</strain>
    </source>
</reference>
<comment type="caution">
    <text evidence="7">The sequence shown here is derived from an EMBL/GenBank/DDBJ whole genome shotgun (WGS) entry which is preliminary data.</text>
</comment>
<dbReference type="PROSITE" id="PS00372">
    <property type="entry name" value="PTS_EIIA_TYPE_2_HIS"/>
    <property type="match status" value="1"/>
</dbReference>
<evidence type="ECO:0000256" key="3">
    <source>
        <dbReference type="ARBA" id="ARBA00022597"/>
    </source>
</evidence>
<keyword evidence="5" id="KW-0598">Phosphotransferase system</keyword>
<proteinExistence type="predicted"/>
<name>A0ABU3EVL9_9ENTE</name>
<dbReference type="PANTHER" id="PTHR47738:SF2">
    <property type="entry name" value="PTS SYSTEM FRUCTOSE-LIKE EIIA COMPONENT"/>
    <property type="match status" value="1"/>
</dbReference>
<keyword evidence="2" id="KW-0597">Phosphoprotein</keyword>
<evidence type="ECO:0000256" key="4">
    <source>
        <dbReference type="ARBA" id="ARBA00022679"/>
    </source>
</evidence>
<protein>
    <submittedName>
        <fullName evidence="7">Fructose PTS transporter subunit IIA</fullName>
        <ecNumber evidence="7">2.7.1.202</ecNumber>
    </submittedName>
</protein>
<dbReference type="Proteomes" id="UP001252875">
    <property type="component" value="Unassembled WGS sequence"/>
</dbReference>